<name>A0A0D3K639_EMIH1</name>
<reference evidence="3" key="1">
    <citation type="journal article" date="2013" name="Nature">
        <title>Pan genome of the phytoplankton Emiliania underpins its global distribution.</title>
        <authorList>
            <person name="Read B.A."/>
            <person name="Kegel J."/>
            <person name="Klute M.J."/>
            <person name="Kuo A."/>
            <person name="Lefebvre S.C."/>
            <person name="Maumus F."/>
            <person name="Mayer C."/>
            <person name="Miller J."/>
            <person name="Monier A."/>
            <person name="Salamov A."/>
            <person name="Young J."/>
            <person name="Aguilar M."/>
            <person name="Claverie J.M."/>
            <person name="Frickenhaus S."/>
            <person name="Gonzalez K."/>
            <person name="Herman E.K."/>
            <person name="Lin Y.C."/>
            <person name="Napier J."/>
            <person name="Ogata H."/>
            <person name="Sarno A.F."/>
            <person name="Shmutz J."/>
            <person name="Schroeder D."/>
            <person name="de Vargas C."/>
            <person name="Verret F."/>
            <person name="von Dassow P."/>
            <person name="Valentin K."/>
            <person name="Van de Peer Y."/>
            <person name="Wheeler G."/>
            <person name="Dacks J.B."/>
            <person name="Delwiche C.F."/>
            <person name="Dyhrman S.T."/>
            <person name="Glockner G."/>
            <person name="John U."/>
            <person name="Richards T."/>
            <person name="Worden A.Z."/>
            <person name="Zhang X."/>
            <person name="Grigoriev I.V."/>
            <person name="Allen A.E."/>
            <person name="Bidle K."/>
            <person name="Borodovsky M."/>
            <person name="Bowler C."/>
            <person name="Brownlee C."/>
            <person name="Cock J.M."/>
            <person name="Elias M."/>
            <person name="Gladyshev V.N."/>
            <person name="Groth M."/>
            <person name="Guda C."/>
            <person name="Hadaegh A."/>
            <person name="Iglesias-Rodriguez M.D."/>
            <person name="Jenkins J."/>
            <person name="Jones B.M."/>
            <person name="Lawson T."/>
            <person name="Leese F."/>
            <person name="Lindquist E."/>
            <person name="Lobanov A."/>
            <person name="Lomsadze A."/>
            <person name="Malik S.B."/>
            <person name="Marsh M.E."/>
            <person name="Mackinder L."/>
            <person name="Mock T."/>
            <person name="Mueller-Roeber B."/>
            <person name="Pagarete A."/>
            <person name="Parker M."/>
            <person name="Probert I."/>
            <person name="Quesneville H."/>
            <person name="Raines C."/>
            <person name="Rensing S.A."/>
            <person name="Riano-Pachon D.M."/>
            <person name="Richier S."/>
            <person name="Rokitta S."/>
            <person name="Shiraiwa Y."/>
            <person name="Soanes D.M."/>
            <person name="van der Giezen M."/>
            <person name="Wahlund T.M."/>
            <person name="Williams B."/>
            <person name="Wilson W."/>
            <person name="Wolfe G."/>
            <person name="Wurch L.L."/>
        </authorList>
    </citation>
    <scope>NUCLEOTIDE SEQUENCE</scope>
</reference>
<evidence type="ECO:0000256" key="1">
    <source>
        <dbReference type="SAM" id="MobiDB-lite"/>
    </source>
</evidence>
<feature type="region of interest" description="Disordered" evidence="1">
    <location>
        <begin position="83"/>
        <end position="104"/>
    </location>
</feature>
<feature type="region of interest" description="Disordered" evidence="1">
    <location>
        <begin position="177"/>
        <end position="198"/>
    </location>
</feature>
<accession>A0A0D3K639</accession>
<dbReference type="EnsemblProtists" id="EOD31224">
    <property type="protein sequence ID" value="EOD31224"/>
    <property type="gene ID" value="EMIHUDRAFT_365094"/>
</dbReference>
<dbReference type="AlphaFoldDB" id="A0A0D3K639"/>
<dbReference type="Proteomes" id="UP000013827">
    <property type="component" value="Unassembled WGS sequence"/>
</dbReference>
<reference evidence="2" key="2">
    <citation type="submission" date="2024-10" db="UniProtKB">
        <authorList>
            <consortium name="EnsemblProtists"/>
        </authorList>
    </citation>
    <scope>IDENTIFICATION</scope>
</reference>
<dbReference type="HOGENOM" id="CLU_1380379_0_0_1"/>
<evidence type="ECO:0000313" key="2">
    <source>
        <dbReference type="EnsemblProtists" id="EOD31224"/>
    </source>
</evidence>
<dbReference type="KEGG" id="ehx:EMIHUDRAFT_365094"/>
<feature type="compositionally biased region" description="Low complexity" evidence="1">
    <location>
        <begin position="92"/>
        <end position="104"/>
    </location>
</feature>
<organism evidence="2 3">
    <name type="scientific">Emiliania huxleyi (strain CCMP1516)</name>
    <dbReference type="NCBI Taxonomy" id="280463"/>
    <lineage>
        <taxon>Eukaryota</taxon>
        <taxon>Haptista</taxon>
        <taxon>Haptophyta</taxon>
        <taxon>Prymnesiophyceae</taxon>
        <taxon>Isochrysidales</taxon>
        <taxon>Noelaerhabdaceae</taxon>
        <taxon>Emiliania</taxon>
    </lineage>
</organism>
<keyword evidence="3" id="KW-1185">Reference proteome</keyword>
<proteinExistence type="predicted"/>
<evidence type="ECO:0000313" key="3">
    <source>
        <dbReference type="Proteomes" id="UP000013827"/>
    </source>
</evidence>
<dbReference type="RefSeq" id="XP_005783653.1">
    <property type="nucleotide sequence ID" value="XM_005783596.1"/>
</dbReference>
<dbReference type="PaxDb" id="2903-EOD31224"/>
<sequence length="198" mass="19953">MEVSLDGVVTVQELQSVLSSAYDALAEAGDAPLLCAPSAAGVCVEYRVARGHPRRRLLDDADLGVALSRVLHVTSCSPVAVARGAREKRPRGSPGSLGAPSPGREWGRCAGAKVKAAAVDDGCAAAAAADDDLLIDVSLSGCVGVRSTYGGLAISGEQLPPPRAAVAAVAAAGHPIPKRKLGGGGHTARPRPIGSVRR</sequence>
<protein>
    <submittedName>
        <fullName evidence="2">Uncharacterized protein</fullName>
    </submittedName>
</protein>
<dbReference type="GeneID" id="17276497"/>